<dbReference type="AlphaFoldDB" id="T1H851"/>
<dbReference type="HOGENOM" id="CLU_712353_0_0_1"/>
<evidence type="ECO:0000256" key="9">
    <source>
        <dbReference type="ARBA" id="ARBA00023224"/>
    </source>
</evidence>
<keyword evidence="3 10" id="KW-0716">Sensory transduction</keyword>
<protein>
    <recommendedName>
        <fullName evidence="10">Odorant receptor</fullName>
    </recommendedName>
</protein>
<evidence type="ECO:0000313" key="12">
    <source>
        <dbReference type="Proteomes" id="UP000015103"/>
    </source>
</evidence>
<evidence type="ECO:0000256" key="2">
    <source>
        <dbReference type="ARBA" id="ARBA00022475"/>
    </source>
</evidence>
<keyword evidence="6 10" id="KW-1133">Transmembrane helix</keyword>
<keyword evidence="7 10" id="KW-0472">Membrane</keyword>
<keyword evidence="9 10" id="KW-0807">Transducer</keyword>
<dbReference type="EMBL" id="ACPB03023598">
    <property type="status" value="NOT_ANNOTATED_CDS"/>
    <property type="molecule type" value="Genomic_DNA"/>
</dbReference>
<name>T1H851_RHOPR</name>
<evidence type="ECO:0000256" key="8">
    <source>
        <dbReference type="ARBA" id="ARBA00023170"/>
    </source>
</evidence>
<keyword evidence="8 10" id="KW-0675">Receptor</keyword>
<comment type="caution">
    <text evidence="10">Lacks conserved residue(s) required for the propagation of feature annotation.</text>
</comment>
<reference evidence="11" key="1">
    <citation type="submission" date="2015-05" db="UniProtKB">
        <authorList>
            <consortium name="EnsemblMetazoa"/>
        </authorList>
    </citation>
    <scope>IDENTIFICATION</scope>
</reference>
<dbReference type="InParanoid" id="T1H851"/>
<dbReference type="PANTHER" id="PTHR21137:SF35">
    <property type="entry name" value="ODORANT RECEPTOR 19A-RELATED"/>
    <property type="match status" value="1"/>
</dbReference>
<dbReference type="Proteomes" id="UP000015103">
    <property type="component" value="Unassembled WGS sequence"/>
</dbReference>
<keyword evidence="4 10" id="KW-0812">Transmembrane</keyword>
<keyword evidence="2" id="KW-1003">Cell membrane</keyword>
<keyword evidence="12" id="KW-1185">Reference proteome</keyword>
<dbReference type="GO" id="GO:0005549">
    <property type="term" value="F:odorant binding"/>
    <property type="evidence" value="ECO:0007669"/>
    <property type="project" value="InterPro"/>
</dbReference>
<feature type="transmembrane region" description="Helical" evidence="10">
    <location>
        <begin position="256"/>
        <end position="277"/>
    </location>
</feature>
<evidence type="ECO:0000256" key="6">
    <source>
        <dbReference type="ARBA" id="ARBA00022989"/>
    </source>
</evidence>
<comment type="subcellular location">
    <subcellularLocation>
        <location evidence="1 10">Cell membrane</location>
        <topology evidence="1 10">Multi-pass membrane protein</topology>
    </subcellularLocation>
</comment>
<feature type="transmembrane region" description="Helical" evidence="10">
    <location>
        <begin position="289"/>
        <end position="309"/>
    </location>
</feature>
<evidence type="ECO:0000256" key="5">
    <source>
        <dbReference type="ARBA" id="ARBA00022725"/>
    </source>
</evidence>
<evidence type="ECO:0000256" key="4">
    <source>
        <dbReference type="ARBA" id="ARBA00022692"/>
    </source>
</evidence>
<feature type="transmembrane region" description="Helical" evidence="10">
    <location>
        <begin position="44"/>
        <end position="62"/>
    </location>
</feature>
<dbReference type="GO" id="GO:0004984">
    <property type="term" value="F:olfactory receptor activity"/>
    <property type="evidence" value="ECO:0007669"/>
    <property type="project" value="InterPro"/>
</dbReference>
<evidence type="ECO:0000256" key="7">
    <source>
        <dbReference type="ARBA" id="ARBA00023136"/>
    </source>
</evidence>
<dbReference type="Pfam" id="PF02949">
    <property type="entry name" value="7tm_6"/>
    <property type="match status" value="1"/>
</dbReference>
<dbReference type="PANTHER" id="PTHR21137">
    <property type="entry name" value="ODORANT RECEPTOR"/>
    <property type="match status" value="1"/>
</dbReference>
<dbReference type="STRING" id="13249.T1H851"/>
<dbReference type="eggNOG" id="ENOG502T96D">
    <property type="taxonomic scope" value="Eukaryota"/>
</dbReference>
<proteinExistence type="inferred from homology"/>
<comment type="similarity">
    <text evidence="10">Belongs to the insect chemoreceptor superfamily. Heteromeric odorant receptor channel (TC 1.A.69) family.</text>
</comment>
<accession>T1H851</accession>
<sequence>MANSNSIPSNIKPKVLRVPLHTLQIAAMWPPFTINRVIKTLMRIYLVSSAILLALCTVGLLVKTITTKDLVDRSEAIDIITLTSSALYKQLFFVKHYNELNDLVMTADILEVPVGWLKYPPYLSAAHCTCGFLAIGFWWMVPILKVSFGITTLPEMRLPMNVYDWGPTGWQFCAIYVCCCFGLAFSTHVYMAVDGFLFTAVYTANGALKLLADRIMKIRSIKTEGKETLNEIILSELKKCAKTHALILQFIRKLEVIFRSLIVADVLHAIISLSFAMLQMSESKGILEWTKMVFFIFYCFLHQYLNSFFGQDLINKQENLRYVLEEVPWEECSLPVRSTTLIMITATTNPIKLSAWRMYFLQYATFSEFVKNMISTYMVLRQLQDNSV</sequence>
<dbReference type="VEuPathDB" id="VectorBase:RPRC000188"/>
<dbReference type="GO" id="GO:0005886">
    <property type="term" value="C:plasma membrane"/>
    <property type="evidence" value="ECO:0007669"/>
    <property type="project" value="UniProtKB-SubCell"/>
</dbReference>
<keyword evidence="5 10" id="KW-0552">Olfaction</keyword>
<evidence type="ECO:0000256" key="3">
    <source>
        <dbReference type="ARBA" id="ARBA00022606"/>
    </source>
</evidence>
<evidence type="ECO:0000256" key="1">
    <source>
        <dbReference type="ARBA" id="ARBA00004651"/>
    </source>
</evidence>
<evidence type="ECO:0000313" key="11">
    <source>
        <dbReference type="EnsemblMetazoa" id="RPRC000188-PA"/>
    </source>
</evidence>
<dbReference type="EnsemblMetazoa" id="RPRC000188-RA">
    <property type="protein sequence ID" value="RPRC000188-PA"/>
    <property type="gene ID" value="RPRC000188"/>
</dbReference>
<dbReference type="GO" id="GO:0007165">
    <property type="term" value="P:signal transduction"/>
    <property type="evidence" value="ECO:0007669"/>
    <property type="project" value="UniProtKB-KW"/>
</dbReference>
<dbReference type="OMA" id="ERYLMEC"/>
<feature type="transmembrane region" description="Helical" evidence="10">
    <location>
        <begin position="162"/>
        <end position="185"/>
    </location>
</feature>
<dbReference type="InterPro" id="IPR004117">
    <property type="entry name" value="7tm6_olfct_rcpt"/>
</dbReference>
<evidence type="ECO:0000256" key="10">
    <source>
        <dbReference type="RuleBase" id="RU351113"/>
    </source>
</evidence>
<organism evidence="11 12">
    <name type="scientific">Rhodnius prolixus</name>
    <name type="common">Triatomid bug</name>
    <dbReference type="NCBI Taxonomy" id="13249"/>
    <lineage>
        <taxon>Eukaryota</taxon>
        <taxon>Metazoa</taxon>
        <taxon>Ecdysozoa</taxon>
        <taxon>Arthropoda</taxon>
        <taxon>Hexapoda</taxon>
        <taxon>Insecta</taxon>
        <taxon>Pterygota</taxon>
        <taxon>Neoptera</taxon>
        <taxon>Paraneoptera</taxon>
        <taxon>Hemiptera</taxon>
        <taxon>Heteroptera</taxon>
        <taxon>Panheteroptera</taxon>
        <taxon>Cimicomorpha</taxon>
        <taxon>Reduviidae</taxon>
        <taxon>Triatominae</taxon>
        <taxon>Rhodnius</taxon>
    </lineage>
</organism>